<dbReference type="EMBL" id="BPLQ01008865">
    <property type="protein sequence ID" value="GIY39988.1"/>
    <property type="molecule type" value="Genomic_DNA"/>
</dbReference>
<sequence>MKFGTDRTSFRTNQNLCVGHDLLRSETLKTSSSRLGEESAVITARPFHAANDIRWEIYVRFIELAVQQITFQRDLGTCGPSMEHRPFSLLRTKDTENGFREQRGGLIERNDRL</sequence>
<evidence type="ECO:0000313" key="2">
    <source>
        <dbReference type="Proteomes" id="UP001054837"/>
    </source>
</evidence>
<dbReference type="AlphaFoldDB" id="A0AAV4SZZ0"/>
<comment type="caution">
    <text evidence="1">The sequence shown here is derived from an EMBL/GenBank/DDBJ whole genome shotgun (WGS) entry which is preliminary data.</text>
</comment>
<dbReference type="Proteomes" id="UP001054837">
    <property type="component" value="Unassembled WGS sequence"/>
</dbReference>
<reference evidence="1 2" key="1">
    <citation type="submission" date="2021-06" db="EMBL/GenBank/DDBJ databases">
        <title>Caerostris darwini draft genome.</title>
        <authorList>
            <person name="Kono N."/>
            <person name="Arakawa K."/>
        </authorList>
    </citation>
    <scope>NUCLEOTIDE SEQUENCE [LARGE SCALE GENOMIC DNA]</scope>
</reference>
<organism evidence="1 2">
    <name type="scientific">Caerostris darwini</name>
    <dbReference type="NCBI Taxonomy" id="1538125"/>
    <lineage>
        <taxon>Eukaryota</taxon>
        <taxon>Metazoa</taxon>
        <taxon>Ecdysozoa</taxon>
        <taxon>Arthropoda</taxon>
        <taxon>Chelicerata</taxon>
        <taxon>Arachnida</taxon>
        <taxon>Araneae</taxon>
        <taxon>Araneomorphae</taxon>
        <taxon>Entelegynae</taxon>
        <taxon>Araneoidea</taxon>
        <taxon>Araneidae</taxon>
        <taxon>Caerostris</taxon>
    </lineage>
</organism>
<evidence type="ECO:0000313" key="1">
    <source>
        <dbReference type="EMBL" id="GIY39988.1"/>
    </source>
</evidence>
<accession>A0AAV4SZZ0</accession>
<keyword evidence="2" id="KW-1185">Reference proteome</keyword>
<proteinExistence type="predicted"/>
<protein>
    <submittedName>
        <fullName evidence="1">Uncharacterized protein</fullName>
    </submittedName>
</protein>
<name>A0AAV4SZZ0_9ARAC</name>
<gene>
    <name evidence="1" type="ORF">CDAR_52721</name>
</gene>